<evidence type="ECO:0000313" key="11">
    <source>
        <dbReference type="EMBL" id="TYK17120.1"/>
    </source>
</evidence>
<feature type="domain" description="Integrase zinc-binding" evidence="8">
    <location>
        <begin position="216"/>
        <end position="252"/>
    </location>
</feature>
<dbReference type="InterPro" id="IPR041588">
    <property type="entry name" value="Integrase_H2C2"/>
</dbReference>
<keyword evidence="2" id="KW-0548">Nucleotidyltransferase</keyword>
<dbReference type="FunFam" id="3.30.70.270:FF:000020">
    <property type="entry name" value="Transposon Tf2-6 polyprotein-like Protein"/>
    <property type="match status" value="1"/>
</dbReference>
<dbReference type="OrthoDB" id="1224824at2759"/>
<protein>
    <submittedName>
        <fullName evidence="10">Pol protein</fullName>
    </submittedName>
</protein>
<keyword evidence="6" id="KW-0695">RNA-directed DNA polymerase</keyword>
<feature type="domain" description="Reverse transcriptase RNase H-like" evidence="7">
    <location>
        <begin position="62"/>
        <end position="157"/>
    </location>
</feature>
<dbReference type="InterPro" id="IPR012337">
    <property type="entry name" value="RNaseH-like_sf"/>
</dbReference>
<dbReference type="SUPFAM" id="SSF53098">
    <property type="entry name" value="Ribonuclease H-like"/>
    <property type="match status" value="1"/>
</dbReference>
<keyword evidence="4" id="KW-0255">Endonuclease</keyword>
<evidence type="ECO:0000313" key="13">
    <source>
        <dbReference type="Proteomes" id="UP000321947"/>
    </source>
</evidence>
<dbReference type="InterPro" id="IPR043502">
    <property type="entry name" value="DNA/RNA_pol_sf"/>
</dbReference>
<dbReference type="Proteomes" id="UP000321947">
    <property type="component" value="Unassembled WGS sequence"/>
</dbReference>
<dbReference type="Pfam" id="PF17921">
    <property type="entry name" value="Integrase_H2C2"/>
    <property type="match status" value="1"/>
</dbReference>
<dbReference type="Gene3D" id="3.30.420.10">
    <property type="entry name" value="Ribonuclease H-like superfamily/Ribonuclease H"/>
    <property type="match status" value="1"/>
</dbReference>
<dbReference type="GO" id="GO:0003676">
    <property type="term" value="F:nucleic acid binding"/>
    <property type="evidence" value="ECO:0007669"/>
    <property type="project" value="InterPro"/>
</dbReference>
<gene>
    <name evidence="11" type="ORF">E5676_scaffold1032G00570</name>
    <name evidence="10" type="ORF">E6C27_scaffold269G002480</name>
</gene>
<evidence type="ECO:0000259" key="8">
    <source>
        <dbReference type="Pfam" id="PF17921"/>
    </source>
</evidence>
<dbReference type="Pfam" id="PF17917">
    <property type="entry name" value="RT_RNaseH"/>
    <property type="match status" value="1"/>
</dbReference>
<feature type="domain" description="Tf2-1-like SH3-like" evidence="9">
    <location>
        <begin position="415"/>
        <end position="466"/>
    </location>
</feature>
<dbReference type="Proteomes" id="UP000321393">
    <property type="component" value="Unassembled WGS sequence"/>
</dbReference>
<keyword evidence="1" id="KW-0808">Transferase</keyword>
<evidence type="ECO:0000256" key="4">
    <source>
        <dbReference type="ARBA" id="ARBA00022759"/>
    </source>
</evidence>
<dbReference type="InterPro" id="IPR036397">
    <property type="entry name" value="RNaseH_sf"/>
</dbReference>
<name>A0A5A7SRQ0_CUCMM</name>
<dbReference type="SUPFAM" id="SSF56672">
    <property type="entry name" value="DNA/RNA polymerases"/>
    <property type="match status" value="1"/>
</dbReference>
<evidence type="ECO:0000313" key="10">
    <source>
        <dbReference type="EMBL" id="KAA0033113.1"/>
    </source>
</evidence>
<dbReference type="GO" id="GO:0016787">
    <property type="term" value="F:hydrolase activity"/>
    <property type="evidence" value="ECO:0007669"/>
    <property type="project" value="UniProtKB-KW"/>
</dbReference>
<evidence type="ECO:0000256" key="5">
    <source>
        <dbReference type="ARBA" id="ARBA00022801"/>
    </source>
</evidence>
<evidence type="ECO:0000256" key="1">
    <source>
        <dbReference type="ARBA" id="ARBA00022679"/>
    </source>
</evidence>
<comment type="caution">
    <text evidence="10">The sequence shown here is derived from an EMBL/GenBank/DDBJ whole genome shotgun (WGS) entry which is preliminary data.</text>
</comment>
<evidence type="ECO:0000256" key="2">
    <source>
        <dbReference type="ARBA" id="ARBA00022695"/>
    </source>
</evidence>
<dbReference type="AlphaFoldDB" id="A0A5A7SRQ0"/>
<dbReference type="FunFam" id="3.10.20.370:FF:000001">
    <property type="entry name" value="Retrovirus-related Pol polyprotein from transposon 17.6-like protein"/>
    <property type="match status" value="1"/>
</dbReference>
<dbReference type="Gene3D" id="3.30.70.270">
    <property type="match status" value="1"/>
</dbReference>
<dbReference type="EMBL" id="SSTD01008174">
    <property type="protein sequence ID" value="TYK17120.1"/>
    <property type="molecule type" value="Genomic_DNA"/>
</dbReference>
<evidence type="ECO:0000313" key="12">
    <source>
        <dbReference type="Proteomes" id="UP000321393"/>
    </source>
</evidence>
<dbReference type="InterPro" id="IPR056924">
    <property type="entry name" value="SH3_Tf2-1"/>
</dbReference>
<dbReference type="Pfam" id="PF24626">
    <property type="entry name" value="SH3_Tf2-1"/>
    <property type="match status" value="1"/>
</dbReference>
<dbReference type="CDD" id="cd09274">
    <property type="entry name" value="RNase_HI_RT_Ty3"/>
    <property type="match status" value="1"/>
</dbReference>
<dbReference type="PANTHER" id="PTHR35046">
    <property type="entry name" value="ZINC KNUCKLE (CCHC-TYPE) FAMILY PROTEIN"/>
    <property type="match status" value="1"/>
</dbReference>
<dbReference type="GO" id="GO:0004519">
    <property type="term" value="F:endonuclease activity"/>
    <property type="evidence" value="ECO:0007669"/>
    <property type="project" value="UniProtKB-KW"/>
</dbReference>
<keyword evidence="5" id="KW-0378">Hydrolase</keyword>
<proteinExistence type="predicted"/>
<dbReference type="EMBL" id="SSTE01020983">
    <property type="protein sequence ID" value="KAA0033113.1"/>
    <property type="molecule type" value="Genomic_DNA"/>
</dbReference>
<dbReference type="Gene3D" id="3.10.20.370">
    <property type="match status" value="1"/>
</dbReference>
<dbReference type="InterPro" id="IPR041373">
    <property type="entry name" value="RT_RNaseH"/>
</dbReference>
<evidence type="ECO:0000256" key="3">
    <source>
        <dbReference type="ARBA" id="ARBA00022722"/>
    </source>
</evidence>
<organism evidence="10 12">
    <name type="scientific">Cucumis melo var. makuwa</name>
    <name type="common">Oriental melon</name>
    <dbReference type="NCBI Taxonomy" id="1194695"/>
    <lineage>
        <taxon>Eukaryota</taxon>
        <taxon>Viridiplantae</taxon>
        <taxon>Streptophyta</taxon>
        <taxon>Embryophyta</taxon>
        <taxon>Tracheophyta</taxon>
        <taxon>Spermatophyta</taxon>
        <taxon>Magnoliopsida</taxon>
        <taxon>eudicotyledons</taxon>
        <taxon>Gunneridae</taxon>
        <taxon>Pentapetalae</taxon>
        <taxon>rosids</taxon>
        <taxon>fabids</taxon>
        <taxon>Cucurbitales</taxon>
        <taxon>Cucurbitaceae</taxon>
        <taxon>Benincaseae</taxon>
        <taxon>Cucumis</taxon>
    </lineage>
</organism>
<evidence type="ECO:0000259" key="7">
    <source>
        <dbReference type="Pfam" id="PF17917"/>
    </source>
</evidence>
<dbReference type="Gene3D" id="1.10.340.70">
    <property type="match status" value="1"/>
</dbReference>
<dbReference type="PANTHER" id="PTHR35046:SF9">
    <property type="entry name" value="RNA-DIRECTED DNA POLYMERASE"/>
    <property type="match status" value="1"/>
</dbReference>
<accession>A0A5A7SRQ0</accession>
<evidence type="ECO:0000256" key="6">
    <source>
        <dbReference type="ARBA" id="ARBA00022918"/>
    </source>
</evidence>
<keyword evidence="3" id="KW-0540">Nuclease</keyword>
<dbReference type="InterPro" id="IPR043128">
    <property type="entry name" value="Rev_trsase/Diguanyl_cyclase"/>
</dbReference>
<dbReference type="GO" id="GO:0003964">
    <property type="term" value="F:RNA-directed DNA polymerase activity"/>
    <property type="evidence" value="ECO:0007669"/>
    <property type="project" value="UniProtKB-KW"/>
</dbReference>
<reference evidence="12 13" key="1">
    <citation type="submission" date="2019-08" db="EMBL/GenBank/DDBJ databases">
        <title>Draft genome sequences of two oriental melons (Cucumis melo L. var makuwa).</title>
        <authorList>
            <person name="Kwon S.-Y."/>
        </authorList>
    </citation>
    <scope>NUCLEOTIDE SEQUENCE [LARGE SCALE GENOMIC DNA]</scope>
    <source>
        <strain evidence="13">cv. Chang Bougi</strain>
        <strain evidence="12">cv. SW 3</strain>
        <tissue evidence="10">Leaf</tissue>
    </source>
</reference>
<evidence type="ECO:0000259" key="9">
    <source>
        <dbReference type="Pfam" id="PF24626"/>
    </source>
</evidence>
<sequence>MGLTGYYRRFVENFSRITTSLTQLTRKGASFVWSKACEDSFQNLKQKLVIAPVLAVPKGSGHFVIYSDASRKGLGCVLMQQGKVVAYASRQLKSHEHNYPTHDLDLVALVFALKIWRHYLYGEKIQIFTNHKSLKYFFTQKELNMRQRRWLELVKDYDCEILYHPGKANVVVDALSRKPTLRQKIIVAQSNDPYLVEKRCLAEAGQAVEFSISSDGSTKMYQDLKRVYWWRNMKREVTKFVSKCLVCQQVKVSRQKLTDLLKPLSVPEWKWENMSMDFITGLPRTLRGFTVIWVVVDRLTKSAHFIPGKSTYTASKWTQLYMSEIVRLHGVPVSIVSDRDACFTSKFWKGLQAAIGTSFQATIGMTPFEALYGKCCRSLVCLDEVGEQRLMNPELVQSTNEVIQKITSPPMKGVLRFERRGKLSSRFVGSFEILERIGPMAYRLALPPLLSAVHDVFHVCMLRKYVTDSSHVVDYEPLEIDENLSYTEQPVEVLAREIKMLRNREIPLVKVLWRNHKIEEATWERQDDMRVRYPDLFE</sequence>